<gene>
    <name evidence="1" type="ORF">CDAR_527501</name>
</gene>
<proteinExistence type="predicted"/>
<comment type="caution">
    <text evidence="1">The sequence shown here is derived from an EMBL/GenBank/DDBJ whole genome shotgun (WGS) entry which is preliminary data.</text>
</comment>
<dbReference type="Proteomes" id="UP001054837">
    <property type="component" value="Unassembled WGS sequence"/>
</dbReference>
<feature type="non-terminal residue" evidence="1">
    <location>
        <position position="50"/>
    </location>
</feature>
<evidence type="ECO:0000313" key="1">
    <source>
        <dbReference type="EMBL" id="GIY82956.1"/>
    </source>
</evidence>
<evidence type="ECO:0000313" key="2">
    <source>
        <dbReference type="Proteomes" id="UP001054837"/>
    </source>
</evidence>
<dbReference type="AlphaFoldDB" id="A0AAV4WJA8"/>
<dbReference type="EMBL" id="BPLQ01014754">
    <property type="protein sequence ID" value="GIY82956.1"/>
    <property type="molecule type" value="Genomic_DNA"/>
</dbReference>
<keyword evidence="2" id="KW-1185">Reference proteome</keyword>
<reference evidence="1 2" key="1">
    <citation type="submission" date="2021-06" db="EMBL/GenBank/DDBJ databases">
        <title>Caerostris darwini draft genome.</title>
        <authorList>
            <person name="Kono N."/>
            <person name="Arakawa K."/>
        </authorList>
    </citation>
    <scope>NUCLEOTIDE SEQUENCE [LARGE SCALE GENOMIC DNA]</scope>
</reference>
<organism evidence="1 2">
    <name type="scientific">Caerostris darwini</name>
    <dbReference type="NCBI Taxonomy" id="1538125"/>
    <lineage>
        <taxon>Eukaryota</taxon>
        <taxon>Metazoa</taxon>
        <taxon>Ecdysozoa</taxon>
        <taxon>Arthropoda</taxon>
        <taxon>Chelicerata</taxon>
        <taxon>Arachnida</taxon>
        <taxon>Araneae</taxon>
        <taxon>Araneomorphae</taxon>
        <taxon>Entelegynae</taxon>
        <taxon>Araneoidea</taxon>
        <taxon>Araneidae</taxon>
        <taxon>Caerostris</taxon>
    </lineage>
</organism>
<accession>A0AAV4WJA8</accession>
<sequence length="50" mass="5615">MNSRNVPATLLGSSGTQMWLPSLKILDHSNDLIPKTKSQIELKSKLDFLF</sequence>
<name>A0AAV4WJA8_9ARAC</name>
<protein>
    <submittedName>
        <fullName evidence="1">Uncharacterized protein</fullName>
    </submittedName>
</protein>